<dbReference type="GeneID" id="27309859"/>
<keyword evidence="1" id="KW-0472">Membrane</keyword>
<reference evidence="2 3" key="1">
    <citation type="submission" date="2015-01" db="EMBL/GenBank/DDBJ databases">
        <title>The Genome Sequence of Ochroconis gallopava CBS43764.</title>
        <authorList>
            <consortium name="The Broad Institute Genomics Platform"/>
            <person name="Cuomo C."/>
            <person name="de Hoog S."/>
            <person name="Gorbushina A."/>
            <person name="Stielow B."/>
            <person name="Teixiera M."/>
            <person name="Abouelleil A."/>
            <person name="Chapman S.B."/>
            <person name="Priest M."/>
            <person name="Young S.K."/>
            <person name="Wortman J."/>
            <person name="Nusbaum C."/>
            <person name="Birren B."/>
        </authorList>
    </citation>
    <scope>NUCLEOTIDE SEQUENCE [LARGE SCALE GENOMIC DNA]</scope>
    <source>
        <strain evidence="2 3">CBS 43764</strain>
    </source>
</reference>
<keyword evidence="3" id="KW-1185">Reference proteome</keyword>
<dbReference type="InParanoid" id="A0A0D1Z4W4"/>
<gene>
    <name evidence="2" type="ORF">PV09_01886</name>
</gene>
<feature type="transmembrane region" description="Helical" evidence="1">
    <location>
        <begin position="232"/>
        <end position="253"/>
    </location>
</feature>
<evidence type="ECO:0000313" key="3">
    <source>
        <dbReference type="Proteomes" id="UP000053259"/>
    </source>
</evidence>
<dbReference type="EMBL" id="KN847532">
    <property type="protein sequence ID" value="KIW07987.1"/>
    <property type="molecule type" value="Genomic_DNA"/>
</dbReference>
<dbReference type="HOGENOM" id="CLU_524977_0_0_1"/>
<sequence length="519" mass="59119">MPKPMAAQGIHGPSGVTPLSASPTVSHPLQPFGRRVVLGSQIAKAVRLQLIDSFHGVKLLVYANIAVRAEFVKYSIRYAGSSFSRRAYAVISRVDHCKSRVQPWVTKVFILCTKYYNASDWKDLPKQYSIRIAQSMLVLNLVLVLKYRKQIRNTLARACEVAGEAFPPVWKVVRRKTDPYTYPIRERFGPVVDKLIEIAPGCFDGCRRTVKFCAPILRTRAWEMVSNLWISLYDYTLAFTLISATVYCAIALFTCAIYLVAAIVAVLACICIWQTMYIPIRTCLAIRDERLNREWQLTVQKHNAHKCIPKLPGRTLREAKLLIQRELEAKSLGSGPNVVHMYGLSRNVGAASSTFQYAGHRSAEVGRYKMWQQQKVRKEPLYFFPKRPTTRQDFKSLSLSRFNGHSPTVKTELQDFVEMAKPLTRFSDAISQSRQGTAIEPSFRHPRSFNWSTFQDDPNPAYKDAVRLERTLRTLGAIQDRPSTHGTALYTNPYNGAALVKMQHDFDVIKKFCTQWEPK</sequence>
<keyword evidence="1" id="KW-1133">Transmembrane helix</keyword>
<name>A0A0D1Z4W4_9PEZI</name>
<accession>A0A0D1Z4W4</accession>
<dbReference type="VEuPathDB" id="FungiDB:PV09_01886"/>
<dbReference type="RefSeq" id="XP_016217856.1">
    <property type="nucleotide sequence ID" value="XM_016354844.1"/>
</dbReference>
<organism evidence="2 3">
    <name type="scientific">Verruconis gallopava</name>
    <dbReference type="NCBI Taxonomy" id="253628"/>
    <lineage>
        <taxon>Eukaryota</taxon>
        <taxon>Fungi</taxon>
        <taxon>Dikarya</taxon>
        <taxon>Ascomycota</taxon>
        <taxon>Pezizomycotina</taxon>
        <taxon>Dothideomycetes</taxon>
        <taxon>Pleosporomycetidae</taxon>
        <taxon>Venturiales</taxon>
        <taxon>Sympoventuriaceae</taxon>
        <taxon>Verruconis</taxon>
    </lineage>
</organism>
<evidence type="ECO:0000313" key="2">
    <source>
        <dbReference type="EMBL" id="KIW07987.1"/>
    </source>
</evidence>
<keyword evidence="1" id="KW-0812">Transmembrane</keyword>
<evidence type="ECO:0000256" key="1">
    <source>
        <dbReference type="SAM" id="Phobius"/>
    </source>
</evidence>
<dbReference type="Proteomes" id="UP000053259">
    <property type="component" value="Unassembled WGS sequence"/>
</dbReference>
<proteinExistence type="predicted"/>
<dbReference type="AlphaFoldDB" id="A0A0D1Z4W4"/>
<feature type="transmembrane region" description="Helical" evidence="1">
    <location>
        <begin position="259"/>
        <end position="280"/>
    </location>
</feature>
<protein>
    <submittedName>
        <fullName evidence="2">Uncharacterized protein</fullName>
    </submittedName>
</protein>